<name>A0ABN0QX93_MYCUL</name>
<evidence type="ECO:0000313" key="2">
    <source>
        <dbReference type="Proteomes" id="UP000020681"/>
    </source>
</evidence>
<proteinExistence type="predicted"/>
<protein>
    <submittedName>
        <fullName evidence="1">Uncharacterized protein</fullName>
    </submittedName>
</protein>
<comment type="caution">
    <text evidence="1">The sequence shown here is derived from an EMBL/GenBank/DDBJ whole genome shotgun (WGS) entry which is preliminary data.</text>
</comment>
<gene>
    <name evidence="1" type="ORF">I551_4247</name>
</gene>
<reference evidence="1 2" key="1">
    <citation type="submission" date="2014-01" db="EMBL/GenBank/DDBJ databases">
        <authorList>
            <person name="Dobos K."/>
            <person name="Lenaerts A."/>
            <person name="Ordway D."/>
            <person name="DeGroote M.A."/>
            <person name="Parker T."/>
            <person name="Sizemore C."/>
            <person name="Tallon L.J."/>
            <person name="Sadzewicz L.K."/>
            <person name="Sengamalay N."/>
            <person name="Fraser C.M."/>
            <person name="Hine E."/>
            <person name="Shefchek K.A."/>
            <person name="Das S.P."/>
            <person name="Tettelin H."/>
        </authorList>
    </citation>
    <scope>NUCLEOTIDE SEQUENCE [LARGE SCALE GENOMIC DNA]</scope>
    <source>
        <strain evidence="1 2">Harvey</strain>
    </source>
</reference>
<keyword evidence="2" id="KW-1185">Reference proteome</keyword>
<accession>A0ABN0QX93</accession>
<sequence length="42" mass="4173">MIAAAVATHSLQICTPAPATSMSISVSGFAQNEHQICATGVG</sequence>
<dbReference type="Proteomes" id="UP000020681">
    <property type="component" value="Unassembled WGS sequence"/>
</dbReference>
<evidence type="ECO:0000313" key="1">
    <source>
        <dbReference type="EMBL" id="EUA89299.1"/>
    </source>
</evidence>
<dbReference type="EMBL" id="JAOL01000124">
    <property type="protein sequence ID" value="EUA89299.1"/>
    <property type="molecule type" value="Genomic_DNA"/>
</dbReference>
<organism evidence="1 2">
    <name type="scientific">Mycobacterium ulcerans str. Harvey</name>
    <dbReference type="NCBI Taxonomy" id="1299332"/>
    <lineage>
        <taxon>Bacteria</taxon>
        <taxon>Bacillati</taxon>
        <taxon>Actinomycetota</taxon>
        <taxon>Actinomycetes</taxon>
        <taxon>Mycobacteriales</taxon>
        <taxon>Mycobacteriaceae</taxon>
        <taxon>Mycobacterium</taxon>
        <taxon>Mycobacterium ulcerans group</taxon>
    </lineage>
</organism>